<evidence type="ECO:0000313" key="2">
    <source>
        <dbReference type="Proteomes" id="UP000078309"/>
    </source>
</evidence>
<name>A0ABD4QY51_VIBAN</name>
<dbReference type="Proteomes" id="UP000078309">
    <property type="component" value="Unassembled WGS sequence"/>
</dbReference>
<dbReference type="RefSeq" id="WP_215808086.1">
    <property type="nucleotide sequence ID" value="NZ_JAHGUI010000071.1"/>
</dbReference>
<proteinExistence type="predicted"/>
<dbReference type="EMBL" id="JAHGUI010000071">
    <property type="protein sequence ID" value="MBT2920152.1"/>
    <property type="molecule type" value="Genomic_DNA"/>
</dbReference>
<feature type="non-terminal residue" evidence="1">
    <location>
        <position position="1"/>
    </location>
</feature>
<sequence length="77" mass="9386">LAGRYAISILGQYAPILFKEEYEQVFNYICVKYGFDHWLYRYLWKQRKKILSQNNLILLQKEKRVCMSIETVHLELQ</sequence>
<reference evidence="1 2" key="1">
    <citation type="journal article" date="2017" name="J. Fish Dis.">
        <title>Comparative assessment of Vibrio virulence in marine fish larvae.</title>
        <authorList>
            <person name="Ronneseth A."/>
            <person name="Castillo D."/>
            <person name="D'Alvise P."/>
            <person name="Tonnesen O."/>
            <person name="Haugland G."/>
            <person name="Grotkjaer T."/>
            <person name="Engell-Sorensen K."/>
            <person name="Norremark L."/>
            <person name="Bergh O."/>
            <person name="Wergeland H.I."/>
            <person name="Gram L."/>
        </authorList>
    </citation>
    <scope>NUCLEOTIDE SEQUENCE [LARGE SCALE GENOMIC DNA]</scope>
    <source>
        <strain evidence="1 2">90-11-286</strain>
    </source>
</reference>
<protein>
    <submittedName>
        <fullName evidence="1">Uncharacterized protein</fullName>
    </submittedName>
</protein>
<evidence type="ECO:0000313" key="1">
    <source>
        <dbReference type="EMBL" id="MBT2920152.1"/>
    </source>
</evidence>
<gene>
    <name evidence="1" type="ORF">PL14_15865</name>
</gene>
<comment type="caution">
    <text evidence="1">The sequence shown here is derived from an EMBL/GenBank/DDBJ whole genome shotgun (WGS) entry which is preliminary data.</text>
</comment>
<organism evidence="1 2">
    <name type="scientific">Vibrio anguillarum</name>
    <name type="common">Listonella anguillarum</name>
    <dbReference type="NCBI Taxonomy" id="55601"/>
    <lineage>
        <taxon>Bacteria</taxon>
        <taxon>Pseudomonadati</taxon>
        <taxon>Pseudomonadota</taxon>
        <taxon>Gammaproteobacteria</taxon>
        <taxon>Vibrionales</taxon>
        <taxon>Vibrionaceae</taxon>
        <taxon>Vibrio</taxon>
    </lineage>
</organism>
<accession>A0ABD4QY51</accession>
<dbReference type="AlphaFoldDB" id="A0ABD4QY51"/>